<keyword evidence="3" id="KW-1185">Reference proteome</keyword>
<dbReference type="Proteomes" id="UP000198751">
    <property type="component" value="Chromosome I"/>
</dbReference>
<dbReference type="EMBL" id="LT629779">
    <property type="protein sequence ID" value="SDT60309.1"/>
    <property type="molecule type" value="Genomic_DNA"/>
</dbReference>
<sequence length="315" mass="31692">MKFPPPDAASAPATTPARGAAAEAAIALLLGILSALLGLVPWLVTGARLPLQNLWAAEVLPEAMPVAFLPLSQYQTTTIVALLTLGGALAGLAVRVWRPARRGLASGFAVAGMALVQGIAVLQAFAVLGAGLLGGSMATIYFTGLLAGTLTAIAAAAVALLMLAARSKPVAALGIGLMAVPAASWLAAAATYLAGPQGVPIPLTLAWRWLPAVVVGLALAWCGVRPFVRLLVWAANLLLLWLVPALFTSINYVLGTRGSLGDVSEMGLLARQILAATLGPGGGGGPTVALALGIGLVGAGALEVRRRHATPAAQE</sequence>
<keyword evidence="1" id="KW-1133">Transmembrane helix</keyword>
<feature type="transmembrane region" description="Helical" evidence="1">
    <location>
        <begin position="170"/>
        <end position="194"/>
    </location>
</feature>
<protein>
    <submittedName>
        <fullName evidence="2">Uncharacterized protein</fullName>
    </submittedName>
</protein>
<proteinExistence type="predicted"/>
<feature type="transmembrane region" description="Helical" evidence="1">
    <location>
        <begin position="273"/>
        <end position="297"/>
    </location>
</feature>
<feature type="transmembrane region" description="Helical" evidence="1">
    <location>
        <begin position="140"/>
        <end position="163"/>
    </location>
</feature>
<dbReference type="AlphaFoldDB" id="A0A1H2BQX4"/>
<gene>
    <name evidence="2" type="ORF">SAMN04489743_3873</name>
</gene>
<evidence type="ECO:0000313" key="3">
    <source>
        <dbReference type="Proteomes" id="UP000198751"/>
    </source>
</evidence>
<keyword evidence="1" id="KW-0812">Transmembrane</keyword>
<feature type="transmembrane region" description="Helical" evidence="1">
    <location>
        <begin position="21"/>
        <end position="44"/>
    </location>
</feature>
<evidence type="ECO:0000313" key="2">
    <source>
        <dbReference type="EMBL" id="SDT60309.1"/>
    </source>
</evidence>
<accession>A0A1H2BQX4</accession>
<dbReference type="RefSeq" id="WP_091723365.1">
    <property type="nucleotide sequence ID" value="NZ_CAUQLD010000015.1"/>
</dbReference>
<feature type="transmembrane region" description="Helical" evidence="1">
    <location>
        <begin position="206"/>
        <end position="224"/>
    </location>
</feature>
<organism evidence="2 3">
    <name type="scientific">Pseudarthrobacter equi</name>
    <dbReference type="NCBI Taxonomy" id="728066"/>
    <lineage>
        <taxon>Bacteria</taxon>
        <taxon>Bacillati</taxon>
        <taxon>Actinomycetota</taxon>
        <taxon>Actinomycetes</taxon>
        <taxon>Micrococcales</taxon>
        <taxon>Micrococcaceae</taxon>
        <taxon>Pseudarthrobacter</taxon>
    </lineage>
</organism>
<feature type="transmembrane region" description="Helical" evidence="1">
    <location>
        <begin position="108"/>
        <end position="134"/>
    </location>
</feature>
<reference evidence="3" key="1">
    <citation type="submission" date="2016-10" db="EMBL/GenBank/DDBJ databases">
        <authorList>
            <person name="Varghese N."/>
            <person name="Submissions S."/>
        </authorList>
    </citation>
    <scope>NUCLEOTIDE SEQUENCE [LARGE SCALE GENOMIC DNA]</scope>
    <source>
        <strain evidence="3">IMMIB L-1606</strain>
    </source>
</reference>
<evidence type="ECO:0000256" key="1">
    <source>
        <dbReference type="SAM" id="Phobius"/>
    </source>
</evidence>
<name>A0A1H2BQX4_9MICC</name>
<keyword evidence="1" id="KW-0472">Membrane</keyword>
<feature type="transmembrane region" description="Helical" evidence="1">
    <location>
        <begin position="74"/>
        <end position="96"/>
    </location>
</feature>
<feature type="transmembrane region" description="Helical" evidence="1">
    <location>
        <begin position="231"/>
        <end position="253"/>
    </location>
</feature>
<dbReference type="OrthoDB" id="5019680at2"/>